<accession>A0A6A5XUY8</accession>
<proteinExistence type="predicted"/>
<dbReference type="RefSeq" id="XP_033385112.1">
    <property type="nucleotide sequence ID" value="XM_033532056.1"/>
</dbReference>
<reference evidence="2" key="1">
    <citation type="journal article" date="2020" name="Stud. Mycol.">
        <title>101 Dothideomycetes genomes: a test case for predicting lifestyles and emergence of pathogens.</title>
        <authorList>
            <person name="Haridas S."/>
            <person name="Albert R."/>
            <person name="Binder M."/>
            <person name="Bloem J."/>
            <person name="Labutti K."/>
            <person name="Salamov A."/>
            <person name="Andreopoulos B."/>
            <person name="Baker S."/>
            <person name="Barry K."/>
            <person name="Bills G."/>
            <person name="Bluhm B."/>
            <person name="Cannon C."/>
            <person name="Castanera R."/>
            <person name="Culley D."/>
            <person name="Daum C."/>
            <person name="Ezra D."/>
            <person name="Gonzalez J."/>
            <person name="Henrissat B."/>
            <person name="Kuo A."/>
            <person name="Liang C."/>
            <person name="Lipzen A."/>
            <person name="Lutzoni F."/>
            <person name="Magnuson J."/>
            <person name="Mondo S."/>
            <person name="Nolan M."/>
            <person name="Ohm R."/>
            <person name="Pangilinan J."/>
            <person name="Park H.-J."/>
            <person name="Ramirez L."/>
            <person name="Alfaro M."/>
            <person name="Sun H."/>
            <person name="Tritt A."/>
            <person name="Yoshinaga Y."/>
            <person name="Zwiers L.-H."/>
            <person name="Turgeon B."/>
            <person name="Goodwin S."/>
            <person name="Spatafora J."/>
            <person name="Crous P."/>
            <person name="Grigoriev I."/>
        </authorList>
    </citation>
    <scope>NUCLEOTIDE SEQUENCE</scope>
    <source>
        <strain evidence="2">CBS 175.79</strain>
    </source>
</reference>
<evidence type="ECO:0000256" key="1">
    <source>
        <dbReference type="SAM" id="SignalP"/>
    </source>
</evidence>
<dbReference type="Proteomes" id="UP000799778">
    <property type="component" value="Unassembled WGS sequence"/>
</dbReference>
<evidence type="ECO:0000313" key="3">
    <source>
        <dbReference type="Proteomes" id="UP000799778"/>
    </source>
</evidence>
<dbReference type="GeneID" id="54289453"/>
<feature type="chain" id="PRO_5025524437" evidence="1">
    <location>
        <begin position="16"/>
        <end position="125"/>
    </location>
</feature>
<keyword evidence="1" id="KW-0732">Signal</keyword>
<dbReference type="AlphaFoldDB" id="A0A6A5XUY8"/>
<feature type="signal peptide" evidence="1">
    <location>
        <begin position="1"/>
        <end position="15"/>
    </location>
</feature>
<evidence type="ECO:0000313" key="2">
    <source>
        <dbReference type="EMBL" id="KAF2016773.1"/>
    </source>
</evidence>
<gene>
    <name evidence="2" type="ORF">BU24DRAFT_462892</name>
</gene>
<organism evidence="2 3">
    <name type="scientific">Aaosphaeria arxii CBS 175.79</name>
    <dbReference type="NCBI Taxonomy" id="1450172"/>
    <lineage>
        <taxon>Eukaryota</taxon>
        <taxon>Fungi</taxon>
        <taxon>Dikarya</taxon>
        <taxon>Ascomycota</taxon>
        <taxon>Pezizomycotina</taxon>
        <taxon>Dothideomycetes</taxon>
        <taxon>Pleosporomycetidae</taxon>
        <taxon>Pleosporales</taxon>
        <taxon>Pleosporales incertae sedis</taxon>
        <taxon>Aaosphaeria</taxon>
    </lineage>
</organism>
<sequence>MQFTLLAIFAATTLASPMMPSKPGSAAPRRPVVFEDVSEYAAKGPSHELKCHVNNGIVTLGSNTEFDCKTRLFCNGGALSWKLPEGDVVDRQGEMAKFMPCAGVCKCLPAEEKTMKAMKEKKVAA</sequence>
<name>A0A6A5XUY8_9PLEO</name>
<dbReference type="EMBL" id="ML978069">
    <property type="protein sequence ID" value="KAF2016773.1"/>
    <property type="molecule type" value="Genomic_DNA"/>
</dbReference>
<protein>
    <submittedName>
        <fullName evidence="2">Uncharacterized protein</fullName>
    </submittedName>
</protein>
<keyword evidence="3" id="KW-1185">Reference proteome</keyword>